<accession>A0A4W6FM34</accession>
<comment type="similarity">
    <text evidence="13">Belongs to the G-protein coupled receptor 1 family.</text>
</comment>
<dbReference type="InterPro" id="IPR017452">
    <property type="entry name" value="GPCR_Rhodpsn_7TM"/>
</dbReference>
<feature type="transmembrane region" description="Helical" evidence="14">
    <location>
        <begin position="61"/>
        <end position="84"/>
    </location>
</feature>
<evidence type="ECO:0000256" key="13">
    <source>
        <dbReference type="RuleBase" id="RU000688"/>
    </source>
</evidence>
<protein>
    <recommendedName>
        <fullName evidence="14">Olfactory receptor</fullName>
    </recommendedName>
</protein>
<sequence>MPCANYTRVSEFVIVGFPSLQPEYFDLVAWFFFFLYVTTVVGNLLLVVVFALEHSLQKPMYIIMVSLALSDTGFSTVALPKLIARYWWNDGSLGFHTCLFQEHMIHYFGSLNSLILLTMALDRYLAICFPLRYPMVMTNQTMTGLTLFCWVVAHIFSGISTINFAMMPFCGPNQIIHAFCDTMSLTPLVCGDSRQGFRAAFATAMFILYVPLAFIIFSYICIIISVLGMATRQVGFSSFYPKITGRMKTFSTCATQGCIISIYYIPRFFVYSTPFFPNLTMTPDKRIATTLFYSLFPPLINPFIYCLRTKEIKQIFRRWVQKRKGITPTKHGQIVAMTMSH</sequence>
<dbReference type="PRINTS" id="PR00245">
    <property type="entry name" value="OLFACTORYR"/>
</dbReference>
<keyword evidence="5 14" id="KW-0552">Olfaction</keyword>
<dbReference type="Gene3D" id="1.20.1070.10">
    <property type="entry name" value="Rhodopsin 7-helix transmembrane proteins"/>
    <property type="match status" value="1"/>
</dbReference>
<gene>
    <name evidence="16" type="primary">LOC108893185</name>
</gene>
<feature type="transmembrane region" description="Helical" evidence="14">
    <location>
        <begin position="286"/>
        <end position="307"/>
    </location>
</feature>
<keyword evidence="7 13" id="KW-0297">G-protein coupled receptor</keyword>
<evidence type="ECO:0000256" key="11">
    <source>
        <dbReference type="ARBA" id="ARBA00023180"/>
    </source>
</evidence>
<dbReference type="Pfam" id="PF13853">
    <property type="entry name" value="7tm_4"/>
    <property type="match status" value="1"/>
</dbReference>
<dbReference type="PRINTS" id="PR00237">
    <property type="entry name" value="GPCRRHODOPSN"/>
</dbReference>
<dbReference type="AlphaFoldDB" id="A0A4W6FM34"/>
<evidence type="ECO:0000256" key="10">
    <source>
        <dbReference type="ARBA" id="ARBA00023170"/>
    </source>
</evidence>
<keyword evidence="17" id="KW-1185">Reference proteome</keyword>
<dbReference type="PROSITE" id="PS00237">
    <property type="entry name" value="G_PROTEIN_RECEP_F1_1"/>
    <property type="match status" value="1"/>
</dbReference>
<evidence type="ECO:0000313" key="16">
    <source>
        <dbReference type="Ensembl" id="ENSLCAP00010051610.1"/>
    </source>
</evidence>
<dbReference type="InParanoid" id="A0A4W6FM34"/>
<keyword evidence="11" id="KW-0325">Glycoprotein</keyword>
<evidence type="ECO:0000256" key="7">
    <source>
        <dbReference type="ARBA" id="ARBA00023040"/>
    </source>
</evidence>
<keyword evidence="4 13" id="KW-0812">Transmembrane</keyword>
<reference evidence="17" key="1">
    <citation type="submission" date="2015-09" db="EMBL/GenBank/DDBJ databases">
        <authorList>
            <person name="Sai Rama Sridatta P."/>
        </authorList>
    </citation>
    <scope>NUCLEOTIDE SEQUENCE [LARGE SCALE GENOMIC DNA]</scope>
</reference>
<evidence type="ECO:0000313" key="17">
    <source>
        <dbReference type="Proteomes" id="UP000314980"/>
    </source>
</evidence>
<dbReference type="PROSITE" id="PS50262">
    <property type="entry name" value="G_PROTEIN_RECEP_F1_2"/>
    <property type="match status" value="1"/>
</dbReference>
<dbReference type="Proteomes" id="UP000314980">
    <property type="component" value="Unassembled WGS sequence"/>
</dbReference>
<evidence type="ECO:0000256" key="1">
    <source>
        <dbReference type="ARBA" id="ARBA00004651"/>
    </source>
</evidence>
<dbReference type="PANTHER" id="PTHR24242:SF227">
    <property type="entry name" value="OLFACTORY RECEPTOR"/>
    <property type="match status" value="1"/>
</dbReference>
<feature type="transmembrane region" description="Helical" evidence="14">
    <location>
        <begin position="104"/>
        <end position="125"/>
    </location>
</feature>
<proteinExistence type="inferred from homology"/>
<feature type="transmembrane region" description="Helical" evidence="14">
    <location>
        <begin position="206"/>
        <end position="228"/>
    </location>
</feature>
<dbReference type="InterPro" id="IPR050939">
    <property type="entry name" value="Olfactory_GPCR1"/>
</dbReference>
<dbReference type="Ensembl" id="ENSLCAT00010052952.1">
    <property type="protein sequence ID" value="ENSLCAP00010051610.1"/>
    <property type="gene ID" value="ENSLCAG00010023985.1"/>
</dbReference>
<dbReference type="PANTHER" id="PTHR24242">
    <property type="entry name" value="G-PROTEIN COUPLED RECEPTOR"/>
    <property type="match status" value="1"/>
</dbReference>
<dbReference type="GO" id="GO:0004984">
    <property type="term" value="F:olfactory receptor activity"/>
    <property type="evidence" value="ECO:0007669"/>
    <property type="project" value="InterPro"/>
</dbReference>
<dbReference type="InterPro" id="IPR000276">
    <property type="entry name" value="GPCR_Rhodpsn"/>
</dbReference>
<evidence type="ECO:0000256" key="2">
    <source>
        <dbReference type="ARBA" id="ARBA00022475"/>
    </source>
</evidence>
<evidence type="ECO:0000256" key="6">
    <source>
        <dbReference type="ARBA" id="ARBA00022989"/>
    </source>
</evidence>
<evidence type="ECO:0000256" key="5">
    <source>
        <dbReference type="ARBA" id="ARBA00022725"/>
    </source>
</evidence>
<keyword evidence="8 14" id="KW-0472">Membrane</keyword>
<evidence type="ECO:0000256" key="12">
    <source>
        <dbReference type="ARBA" id="ARBA00023224"/>
    </source>
</evidence>
<dbReference type="GeneTree" id="ENSGT00940000161369"/>
<dbReference type="SUPFAM" id="SSF81321">
    <property type="entry name" value="Family A G protein-coupled receptor-like"/>
    <property type="match status" value="1"/>
</dbReference>
<evidence type="ECO:0000256" key="8">
    <source>
        <dbReference type="ARBA" id="ARBA00023136"/>
    </source>
</evidence>
<evidence type="ECO:0000259" key="15">
    <source>
        <dbReference type="PROSITE" id="PS50262"/>
    </source>
</evidence>
<keyword evidence="12 13" id="KW-0807">Transducer</keyword>
<reference evidence="16" key="3">
    <citation type="submission" date="2025-09" db="UniProtKB">
        <authorList>
            <consortium name="Ensembl"/>
        </authorList>
    </citation>
    <scope>IDENTIFICATION</scope>
</reference>
<dbReference type="GO" id="GO:0004930">
    <property type="term" value="F:G protein-coupled receptor activity"/>
    <property type="evidence" value="ECO:0007669"/>
    <property type="project" value="UniProtKB-KW"/>
</dbReference>
<keyword evidence="2 14" id="KW-1003">Cell membrane</keyword>
<evidence type="ECO:0000256" key="4">
    <source>
        <dbReference type="ARBA" id="ARBA00022692"/>
    </source>
</evidence>
<evidence type="ECO:0000256" key="3">
    <source>
        <dbReference type="ARBA" id="ARBA00022606"/>
    </source>
</evidence>
<dbReference type="FunCoup" id="A0A4W6FM34">
    <property type="interactions" value="203"/>
</dbReference>
<feature type="transmembrane region" description="Helical" evidence="14">
    <location>
        <begin position="145"/>
        <end position="166"/>
    </location>
</feature>
<reference evidence="16" key="2">
    <citation type="submission" date="2025-08" db="UniProtKB">
        <authorList>
            <consortium name="Ensembl"/>
        </authorList>
    </citation>
    <scope>IDENTIFICATION</scope>
</reference>
<dbReference type="InterPro" id="IPR000725">
    <property type="entry name" value="Olfact_rcpt"/>
</dbReference>
<feature type="domain" description="G-protein coupled receptors family 1 profile" evidence="15">
    <location>
        <begin position="42"/>
        <end position="305"/>
    </location>
</feature>
<keyword evidence="9" id="KW-1015">Disulfide bond</keyword>
<comment type="subcellular location">
    <subcellularLocation>
        <location evidence="1 14">Cell membrane</location>
        <topology evidence="1 14">Multi-pass membrane protein</topology>
    </subcellularLocation>
</comment>
<evidence type="ECO:0000256" key="14">
    <source>
        <dbReference type="RuleBase" id="RU363047"/>
    </source>
</evidence>
<keyword evidence="3 14" id="KW-0716">Sensory transduction</keyword>
<feature type="transmembrane region" description="Helical" evidence="14">
    <location>
        <begin position="27"/>
        <end position="52"/>
    </location>
</feature>
<keyword evidence="6 14" id="KW-1133">Transmembrane helix</keyword>
<evidence type="ECO:0000256" key="9">
    <source>
        <dbReference type="ARBA" id="ARBA00023157"/>
    </source>
</evidence>
<keyword evidence="10 13" id="KW-0675">Receptor</keyword>
<feature type="transmembrane region" description="Helical" evidence="14">
    <location>
        <begin position="249"/>
        <end position="266"/>
    </location>
</feature>
<name>A0A4W6FM34_LATCA</name>
<dbReference type="GO" id="GO:0005886">
    <property type="term" value="C:plasma membrane"/>
    <property type="evidence" value="ECO:0007669"/>
    <property type="project" value="UniProtKB-SubCell"/>
</dbReference>
<organism evidence="16 17">
    <name type="scientific">Lates calcarifer</name>
    <name type="common">Barramundi</name>
    <name type="synonym">Holocentrus calcarifer</name>
    <dbReference type="NCBI Taxonomy" id="8187"/>
    <lineage>
        <taxon>Eukaryota</taxon>
        <taxon>Metazoa</taxon>
        <taxon>Chordata</taxon>
        <taxon>Craniata</taxon>
        <taxon>Vertebrata</taxon>
        <taxon>Euteleostomi</taxon>
        <taxon>Actinopterygii</taxon>
        <taxon>Neopterygii</taxon>
        <taxon>Teleostei</taxon>
        <taxon>Neoteleostei</taxon>
        <taxon>Acanthomorphata</taxon>
        <taxon>Carangaria</taxon>
        <taxon>Carangaria incertae sedis</taxon>
        <taxon>Centropomidae</taxon>
        <taxon>Lates</taxon>
    </lineage>
</organism>